<dbReference type="AlphaFoldDB" id="A0ABD2QIT8"/>
<organism evidence="1 2">
    <name type="scientific">Cichlidogyrus casuarinus</name>
    <dbReference type="NCBI Taxonomy" id="1844966"/>
    <lineage>
        <taxon>Eukaryota</taxon>
        <taxon>Metazoa</taxon>
        <taxon>Spiralia</taxon>
        <taxon>Lophotrochozoa</taxon>
        <taxon>Platyhelminthes</taxon>
        <taxon>Monogenea</taxon>
        <taxon>Monopisthocotylea</taxon>
        <taxon>Dactylogyridea</taxon>
        <taxon>Ancyrocephalidae</taxon>
        <taxon>Cichlidogyrus</taxon>
    </lineage>
</organism>
<accession>A0ABD2QIT8</accession>
<comment type="caution">
    <text evidence="1">The sequence shown here is derived from an EMBL/GenBank/DDBJ whole genome shotgun (WGS) entry which is preliminary data.</text>
</comment>
<gene>
    <name evidence="1" type="ORF">Ciccas_001868</name>
</gene>
<dbReference type="EMBL" id="JBJKFK010000134">
    <property type="protein sequence ID" value="KAL3319458.1"/>
    <property type="molecule type" value="Genomic_DNA"/>
</dbReference>
<name>A0ABD2QIT8_9PLAT</name>
<evidence type="ECO:0000313" key="2">
    <source>
        <dbReference type="Proteomes" id="UP001626550"/>
    </source>
</evidence>
<keyword evidence="2" id="KW-1185">Reference proteome</keyword>
<evidence type="ECO:0000313" key="1">
    <source>
        <dbReference type="EMBL" id="KAL3319458.1"/>
    </source>
</evidence>
<proteinExistence type="predicted"/>
<sequence>MKLIEVLVDTYGFPHTWSVVSKLGQKKEAEIKRELEAHERQGDLNMFLKSKFESCFTGAHDGKGQFNWLIFLGLFFQYMQRRRDVVSRCFQVKATEFNDLLVERLPTLGLEVKFFEELCCCGGQYFFQKMKHHHIMEEHDLVTIKKLPDQALAWLFSLSAFFHIPDE</sequence>
<reference evidence="1 2" key="1">
    <citation type="submission" date="2024-11" db="EMBL/GenBank/DDBJ databases">
        <title>Adaptive evolution of stress response genes in parasites aligns with host niche diversity.</title>
        <authorList>
            <person name="Hahn C."/>
            <person name="Resl P."/>
        </authorList>
    </citation>
    <scope>NUCLEOTIDE SEQUENCE [LARGE SCALE GENOMIC DNA]</scope>
    <source>
        <strain evidence="1">EGGRZ-B1_66</strain>
        <tissue evidence="1">Body</tissue>
    </source>
</reference>
<dbReference type="Proteomes" id="UP001626550">
    <property type="component" value="Unassembled WGS sequence"/>
</dbReference>
<protein>
    <submittedName>
        <fullName evidence="1">Uncharacterized protein</fullName>
    </submittedName>
</protein>